<name>A0ABR4AVX5_9LECA</name>
<dbReference type="SUPFAM" id="SSF55961">
    <property type="entry name" value="Bet v1-like"/>
    <property type="match status" value="1"/>
</dbReference>
<dbReference type="PANTHER" id="PTHR40370:SF1">
    <property type="entry name" value="DUF3074 DOMAIN-CONTAINING PROTEIN"/>
    <property type="match status" value="1"/>
</dbReference>
<accession>A0ABR4AVX5</accession>
<evidence type="ECO:0000313" key="4">
    <source>
        <dbReference type="Proteomes" id="UP001590951"/>
    </source>
</evidence>
<dbReference type="PANTHER" id="PTHR40370">
    <property type="entry name" value="EXPRESSED PROTEIN"/>
    <property type="match status" value="1"/>
</dbReference>
<evidence type="ECO:0000259" key="2">
    <source>
        <dbReference type="Pfam" id="PF11274"/>
    </source>
</evidence>
<proteinExistence type="predicted"/>
<keyword evidence="4" id="KW-1185">Reference proteome</keyword>
<dbReference type="EMBL" id="JBHFEH010000058">
    <property type="protein sequence ID" value="KAL2049751.1"/>
    <property type="molecule type" value="Genomic_DNA"/>
</dbReference>
<feature type="compositionally biased region" description="Polar residues" evidence="1">
    <location>
        <begin position="33"/>
        <end position="44"/>
    </location>
</feature>
<dbReference type="Pfam" id="PF11274">
    <property type="entry name" value="DUF3074"/>
    <property type="match status" value="1"/>
</dbReference>
<sequence>MAPLGNLVRLLPLHINELPAHPALDSLLYNATSNGDSKGSSHSQAGKPDSSERPNLISFMEEILDQATVFVDDTLPATFKEAGLKTSKPSAGKVQLLKRMVSPAEVKAVPWINSSIPRNWSANGNKTPGEAWFARRSRHANHSSEGTADLDEFDYGLRHDHSKHEQEYTPDVFDSYEVLNWSEQIETAIGKGPGIDNYKELEMSIYEMCHQLPAMLSNRTFPVLVLTAKRGKHSFVVVQIPIDIRNLTAAFYSNARNLKEGTNAIKRQKSVLAVYTSIESCRMLPDQSIEWVMATASDAKGWLPMWMQKMGVPSAVVKDVGLFIQYVQKRRPFLRETPLSTGSEADDGAKVGSRG</sequence>
<dbReference type="Gene3D" id="3.30.530.20">
    <property type="match status" value="1"/>
</dbReference>
<feature type="domain" description="DUF3074" evidence="2">
    <location>
        <begin position="132"/>
        <end position="327"/>
    </location>
</feature>
<feature type="region of interest" description="Disordered" evidence="1">
    <location>
        <begin position="33"/>
        <end position="53"/>
    </location>
</feature>
<reference evidence="3 4" key="1">
    <citation type="submission" date="2024-09" db="EMBL/GenBank/DDBJ databases">
        <title>Rethinking Asexuality: The Enigmatic Case of Functional Sexual Genes in Lepraria (Stereocaulaceae).</title>
        <authorList>
            <person name="Doellman M."/>
            <person name="Sun Y."/>
            <person name="Barcenas-Pena A."/>
            <person name="Lumbsch H.T."/>
            <person name="Grewe F."/>
        </authorList>
    </citation>
    <scope>NUCLEOTIDE SEQUENCE [LARGE SCALE GENOMIC DNA]</scope>
    <source>
        <strain evidence="3 4">Grewe 0041</strain>
    </source>
</reference>
<comment type="caution">
    <text evidence="3">The sequence shown here is derived from an EMBL/GenBank/DDBJ whole genome shotgun (WGS) entry which is preliminary data.</text>
</comment>
<dbReference type="InterPro" id="IPR024500">
    <property type="entry name" value="DUF3074"/>
</dbReference>
<evidence type="ECO:0000313" key="3">
    <source>
        <dbReference type="EMBL" id="KAL2049751.1"/>
    </source>
</evidence>
<organism evidence="3 4">
    <name type="scientific">Lepraria finkii</name>
    <dbReference type="NCBI Taxonomy" id="1340010"/>
    <lineage>
        <taxon>Eukaryota</taxon>
        <taxon>Fungi</taxon>
        <taxon>Dikarya</taxon>
        <taxon>Ascomycota</taxon>
        <taxon>Pezizomycotina</taxon>
        <taxon>Lecanoromycetes</taxon>
        <taxon>OSLEUM clade</taxon>
        <taxon>Lecanoromycetidae</taxon>
        <taxon>Lecanorales</taxon>
        <taxon>Lecanorineae</taxon>
        <taxon>Stereocaulaceae</taxon>
        <taxon>Lepraria</taxon>
    </lineage>
</organism>
<gene>
    <name evidence="3" type="ORF">ABVK25_009974</name>
</gene>
<dbReference type="InterPro" id="IPR023393">
    <property type="entry name" value="START-like_dom_sf"/>
</dbReference>
<evidence type="ECO:0000256" key="1">
    <source>
        <dbReference type="SAM" id="MobiDB-lite"/>
    </source>
</evidence>
<dbReference type="Proteomes" id="UP001590951">
    <property type="component" value="Unassembled WGS sequence"/>
</dbReference>
<protein>
    <recommendedName>
        <fullName evidence="2">DUF3074 domain-containing protein</fullName>
    </recommendedName>
</protein>